<comment type="similarity">
    <text evidence="1">Belongs to the short-chain dehydrogenases/reductases (SDR) family.</text>
</comment>
<dbReference type="InterPro" id="IPR036291">
    <property type="entry name" value="NAD(P)-bd_dom_sf"/>
</dbReference>
<keyword evidence="2 4" id="KW-0560">Oxidoreductase</keyword>
<dbReference type="Pfam" id="PF13561">
    <property type="entry name" value="adh_short_C2"/>
    <property type="match status" value="1"/>
</dbReference>
<dbReference type="InterPro" id="IPR002347">
    <property type="entry name" value="SDR_fam"/>
</dbReference>
<protein>
    <submittedName>
        <fullName evidence="4">Glucose 1-dehydrogenase</fullName>
        <ecNumber evidence="4">1.1.1.47</ecNumber>
    </submittedName>
</protein>
<evidence type="ECO:0000256" key="2">
    <source>
        <dbReference type="ARBA" id="ARBA00023002"/>
    </source>
</evidence>
<evidence type="ECO:0000313" key="4">
    <source>
        <dbReference type="EMBL" id="NMH94383.1"/>
    </source>
</evidence>
<sequence>MTAGTNAGRGRAALVTGGASGIGRATVARLRDEGWQVLLADLNAENGKRAADELGATFVRTDVSDEDDVAAAVAATVEAFGRLDCVVNNAGVGGAFGALTEIEVADWDYTFAVLVRSVFLGIKHGALAMRAAGNGGSIVNTASVAAFSAGAGPQAYSAAKAAVLNLGKVAAAELGPDRIRVNTVCPGLIVTPLIGDAVEAARSVMDEAQPWPDLGRPEDVAEVIAFLAGDASRFVTGEEITVDGGLRAAGPRMHAAYGGDPRNRGLVGVNRGTTGEPPVIRRGPGAAR</sequence>
<gene>
    <name evidence="4" type="ORF">HF519_22945</name>
</gene>
<reference evidence="4 5" key="1">
    <citation type="submission" date="2020-04" db="EMBL/GenBank/DDBJ databases">
        <authorList>
            <person name="Klaysubun C."/>
            <person name="Duangmal K."/>
            <person name="Lipun K."/>
        </authorList>
    </citation>
    <scope>NUCLEOTIDE SEQUENCE [LARGE SCALE GENOMIC DNA]</scope>
    <source>
        <strain evidence="4 5">DSM 45300</strain>
    </source>
</reference>
<dbReference type="RefSeq" id="WP_169415070.1">
    <property type="nucleotide sequence ID" value="NZ_JAAXKZ010000108.1"/>
</dbReference>
<dbReference type="NCBIfam" id="NF005559">
    <property type="entry name" value="PRK07231.1"/>
    <property type="match status" value="1"/>
</dbReference>
<dbReference type="GO" id="GO:0047936">
    <property type="term" value="F:glucose 1-dehydrogenase [NAD(P)+] activity"/>
    <property type="evidence" value="ECO:0007669"/>
    <property type="project" value="UniProtKB-EC"/>
</dbReference>
<evidence type="ECO:0000256" key="1">
    <source>
        <dbReference type="ARBA" id="ARBA00006484"/>
    </source>
</evidence>
<dbReference type="Gene3D" id="3.40.50.720">
    <property type="entry name" value="NAD(P)-binding Rossmann-like Domain"/>
    <property type="match status" value="1"/>
</dbReference>
<dbReference type="PANTHER" id="PTHR24321">
    <property type="entry name" value="DEHYDROGENASES, SHORT CHAIN"/>
    <property type="match status" value="1"/>
</dbReference>
<name>A0A848DPE2_9PSEU</name>
<accession>A0A848DPE2</accession>
<dbReference type="PANTHER" id="PTHR24321:SF8">
    <property type="entry name" value="ESTRADIOL 17-BETA-DEHYDROGENASE 8-RELATED"/>
    <property type="match status" value="1"/>
</dbReference>
<dbReference type="AlphaFoldDB" id="A0A848DPE2"/>
<dbReference type="EMBL" id="JAAXKZ010000108">
    <property type="protein sequence ID" value="NMH94383.1"/>
    <property type="molecule type" value="Genomic_DNA"/>
</dbReference>
<evidence type="ECO:0000313" key="5">
    <source>
        <dbReference type="Proteomes" id="UP000586918"/>
    </source>
</evidence>
<dbReference type="EC" id="1.1.1.47" evidence="4"/>
<organism evidence="4 5">
    <name type="scientific">Pseudonocardia bannensis</name>
    <dbReference type="NCBI Taxonomy" id="630973"/>
    <lineage>
        <taxon>Bacteria</taxon>
        <taxon>Bacillati</taxon>
        <taxon>Actinomycetota</taxon>
        <taxon>Actinomycetes</taxon>
        <taxon>Pseudonocardiales</taxon>
        <taxon>Pseudonocardiaceae</taxon>
        <taxon>Pseudonocardia</taxon>
    </lineage>
</organism>
<feature type="region of interest" description="Disordered" evidence="3">
    <location>
        <begin position="253"/>
        <end position="288"/>
    </location>
</feature>
<dbReference type="SUPFAM" id="SSF51735">
    <property type="entry name" value="NAD(P)-binding Rossmann-fold domains"/>
    <property type="match status" value="1"/>
</dbReference>
<proteinExistence type="inferred from homology"/>
<dbReference type="FunFam" id="3.40.50.720:FF:000084">
    <property type="entry name" value="Short-chain dehydrogenase reductase"/>
    <property type="match status" value="1"/>
</dbReference>
<dbReference type="PRINTS" id="PR00080">
    <property type="entry name" value="SDRFAMILY"/>
</dbReference>
<comment type="caution">
    <text evidence="4">The sequence shown here is derived from an EMBL/GenBank/DDBJ whole genome shotgun (WGS) entry which is preliminary data.</text>
</comment>
<evidence type="ECO:0000256" key="3">
    <source>
        <dbReference type="SAM" id="MobiDB-lite"/>
    </source>
</evidence>
<dbReference type="Proteomes" id="UP000586918">
    <property type="component" value="Unassembled WGS sequence"/>
</dbReference>
<keyword evidence="5" id="KW-1185">Reference proteome</keyword>
<dbReference type="PRINTS" id="PR00081">
    <property type="entry name" value="GDHRDH"/>
</dbReference>